<reference evidence="1 2" key="1">
    <citation type="submission" date="2019-10" db="EMBL/GenBank/DDBJ databases">
        <title>Draft Genome Sequence of Cytophagaceae sp. SJW1-29.</title>
        <authorList>
            <person name="Choi A."/>
        </authorList>
    </citation>
    <scope>NUCLEOTIDE SEQUENCE [LARGE SCALE GENOMIC DNA]</scope>
    <source>
        <strain evidence="1 2">SJW1-29</strain>
    </source>
</reference>
<accession>A0A7C9BIZ9</accession>
<proteinExistence type="predicted"/>
<dbReference type="AlphaFoldDB" id="A0A7C9BIZ9"/>
<dbReference type="RefSeq" id="WP_152759830.1">
    <property type="nucleotide sequence ID" value="NZ_WHLY01000002.1"/>
</dbReference>
<evidence type="ECO:0000313" key="2">
    <source>
        <dbReference type="Proteomes" id="UP000479293"/>
    </source>
</evidence>
<protein>
    <submittedName>
        <fullName evidence="1">T9SS type A sorting domain-containing protein</fullName>
    </submittedName>
</protein>
<dbReference type="EMBL" id="WHLY01000002">
    <property type="protein sequence ID" value="MPR33995.1"/>
    <property type="molecule type" value="Genomic_DNA"/>
</dbReference>
<gene>
    <name evidence="1" type="ORF">GBK04_11605</name>
</gene>
<keyword evidence="2" id="KW-1185">Reference proteome</keyword>
<dbReference type="NCBIfam" id="TIGR04183">
    <property type="entry name" value="Por_Secre_tail"/>
    <property type="match status" value="1"/>
</dbReference>
<sequence length="441" mass="48360">MRILSYIRTNVFGMAVLLGLFILSARPNCYAQTDYFIQDFTYPVGYTSTTPNNTQFNVLVANNNSSIVFSGGKMIITRVTTPAQAFFARNTNFSPVPSTLYLEVDINVPLVTSPINGAAIFNIGQNLATNGTANPNADLFARFSINLGANNTFQIRNVSGGGSTIDSPTFPSSQTVKVIVAMNNGSKSTTYFDPRNARAPQIVLQPGTYDIWVNNVPLVLGRGKVAGPAGNVTLTNFNFLFNSGGGSIVMDNLRIRDISGVLPVNLTYFTAQPIGQQVELGWETAWEKNSREFVVQRSSDLQEFGDLGSIAAAGETDGRRQYSFTDMAPLPGVNYYRLRMVDKDGTYEYSKVRDVIVHSDQPTLWVTPNPTTGERIRFRASSVDISALKLTTISGQNINFRINQGSDGYTELIPHSVLSPGMYFLILNQDGFRSHTKVLVQ</sequence>
<name>A0A7C9BIZ9_9BACT</name>
<organism evidence="1 2">
    <name type="scientific">Salmonirosea aquatica</name>
    <dbReference type="NCBI Taxonomy" id="2654236"/>
    <lineage>
        <taxon>Bacteria</taxon>
        <taxon>Pseudomonadati</taxon>
        <taxon>Bacteroidota</taxon>
        <taxon>Cytophagia</taxon>
        <taxon>Cytophagales</taxon>
        <taxon>Spirosomataceae</taxon>
        <taxon>Salmonirosea</taxon>
    </lineage>
</organism>
<evidence type="ECO:0000313" key="1">
    <source>
        <dbReference type="EMBL" id="MPR33995.1"/>
    </source>
</evidence>
<dbReference type="InterPro" id="IPR026444">
    <property type="entry name" value="Secre_tail"/>
</dbReference>
<dbReference type="Proteomes" id="UP000479293">
    <property type="component" value="Unassembled WGS sequence"/>
</dbReference>
<comment type="caution">
    <text evidence="1">The sequence shown here is derived from an EMBL/GenBank/DDBJ whole genome shotgun (WGS) entry which is preliminary data.</text>
</comment>